<sequence length="147" mass="17744">MFEGQFFIEWRRERHVVSPYEIPENWKKVRSIDPSGKKGITSCHWYAVDYDKIIYLYREWYGCRNDDEQEVGLRKPAFEVARELWDHEKEKVKMRIADPSIWHPRPKARFNEARGQTIVEDFSNEGVYFLKADNNRLQGLQAVHRRL</sequence>
<gene>
    <name evidence="1" type="ORF">LCGC14_3009160</name>
</gene>
<accession>A0A0F8Z6E7</accession>
<name>A0A0F8Z6E7_9ZZZZ</name>
<comment type="caution">
    <text evidence="1">The sequence shown here is derived from an EMBL/GenBank/DDBJ whole genome shotgun (WGS) entry which is preliminary data.</text>
</comment>
<dbReference type="AlphaFoldDB" id="A0A0F8Z6E7"/>
<protein>
    <submittedName>
        <fullName evidence="1">Uncharacterized protein</fullName>
    </submittedName>
</protein>
<organism evidence="1">
    <name type="scientific">marine sediment metagenome</name>
    <dbReference type="NCBI Taxonomy" id="412755"/>
    <lineage>
        <taxon>unclassified sequences</taxon>
        <taxon>metagenomes</taxon>
        <taxon>ecological metagenomes</taxon>
    </lineage>
</organism>
<proteinExistence type="predicted"/>
<dbReference type="Gene3D" id="3.30.420.280">
    <property type="match status" value="1"/>
</dbReference>
<reference evidence="1" key="1">
    <citation type="journal article" date="2015" name="Nature">
        <title>Complex archaea that bridge the gap between prokaryotes and eukaryotes.</title>
        <authorList>
            <person name="Spang A."/>
            <person name="Saw J.H."/>
            <person name="Jorgensen S.L."/>
            <person name="Zaremba-Niedzwiedzka K."/>
            <person name="Martijn J."/>
            <person name="Lind A.E."/>
            <person name="van Eijk R."/>
            <person name="Schleper C."/>
            <person name="Guy L."/>
            <person name="Ettema T.J."/>
        </authorList>
    </citation>
    <scope>NUCLEOTIDE SEQUENCE</scope>
</reference>
<evidence type="ECO:0000313" key="1">
    <source>
        <dbReference type="EMBL" id="KKK61954.1"/>
    </source>
</evidence>
<dbReference type="EMBL" id="LAZR01062233">
    <property type="protein sequence ID" value="KKK61954.1"/>
    <property type="molecule type" value="Genomic_DNA"/>
</dbReference>
<feature type="non-terminal residue" evidence="1">
    <location>
        <position position="147"/>
    </location>
</feature>